<proteinExistence type="predicted"/>
<gene>
    <name evidence="1" type="ORF">GDO81_002310</name>
</gene>
<evidence type="ECO:0000313" key="2">
    <source>
        <dbReference type="Proteomes" id="UP000824782"/>
    </source>
</evidence>
<name>A0AAV7DKS9_ENGPU</name>
<dbReference type="EMBL" id="WNYA01000001">
    <property type="protein sequence ID" value="KAG8597524.1"/>
    <property type="molecule type" value="Genomic_DNA"/>
</dbReference>
<keyword evidence="2" id="KW-1185">Reference proteome</keyword>
<comment type="caution">
    <text evidence="1">The sequence shown here is derived from an EMBL/GenBank/DDBJ whole genome shotgun (WGS) entry which is preliminary data.</text>
</comment>
<sequence length="138" mass="15979">MAQLNEEKKQFTSLMRRRLAPRACRLSTLEEDRKTRSMSTINFSDLSSVKTSTQSFDTMSTASRYRREQSGSRTTCNTEWYNGKGHMKESQYFFVTLLPAVRDQHGRTPKLTRSERCFSALHSENIGKTISRTAQRVK</sequence>
<evidence type="ECO:0000313" key="1">
    <source>
        <dbReference type="EMBL" id="KAG8597524.1"/>
    </source>
</evidence>
<accession>A0AAV7DKS9</accession>
<dbReference type="Proteomes" id="UP000824782">
    <property type="component" value="Unassembled WGS sequence"/>
</dbReference>
<dbReference type="AlphaFoldDB" id="A0AAV7DKS9"/>
<organism evidence="1 2">
    <name type="scientific">Engystomops pustulosus</name>
    <name type="common">Tungara frog</name>
    <name type="synonym">Physalaemus pustulosus</name>
    <dbReference type="NCBI Taxonomy" id="76066"/>
    <lineage>
        <taxon>Eukaryota</taxon>
        <taxon>Metazoa</taxon>
        <taxon>Chordata</taxon>
        <taxon>Craniata</taxon>
        <taxon>Vertebrata</taxon>
        <taxon>Euteleostomi</taxon>
        <taxon>Amphibia</taxon>
        <taxon>Batrachia</taxon>
        <taxon>Anura</taxon>
        <taxon>Neobatrachia</taxon>
        <taxon>Hyloidea</taxon>
        <taxon>Leptodactylidae</taxon>
        <taxon>Leiuperinae</taxon>
        <taxon>Engystomops</taxon>
    </lineage>
</organism>
<protein>
    <submittedName>
        <fullName evidence="1">Uncharacterized protein</fullName>
    </submittedName>
</protein>
<reference evidence="1" key="1">
    <citation type="thesis" date="2020" institute="ProQuest LLC" country="789 East Eisenhower Parkway, Ann Arbor, MI, USA">
        <title>Comparative Genomics and Chromosome Evolution.</title>
        <authorList>
            <person name="Mudd A.B."/>
        </authorList>
    </citation>
    <scope>NUCLEOTIDE SEQUENCE</scope>
    <source>
        <strain evidence="1">237g6f4</strain>
        <tissue evidence="1">Blood</tissue>
    </source>
</reference>